<gene>
    <name evidence="1" type="ORF">CCR94_00960</name>
</gene>
<reference evidence="1 2" key="1">
    <citation type="journal article" date="2018" name="Arch. Microbiol.">
        <title>New insights into the metabolic potential of the phototrophic purple bacterium Rhodopila globiformis DSM 161(T) from its draft genome sequence and evidence for a vanadium-dependent nitrogenase.</title>
        <authorList>
            <person name="Imhoff J.F."/>
            <person name="Rahn T."/>
            <person name="Kunzel S."/>
            <person name="Neulinger S.C."/>
        </authorList>
    </citation>
    <scope>NUCLEOTIDE SEQUENCE [LARGE SCALE GENOMIC DNA]</scope>
    <source>
        <strain evidence="1 2">DSM 16996</strain>
    </source>
</reference>
<proteinExistence type="predicted"/>
<protein>
    <submittedName>
        <fullName evidence="1">Uncharacterized protein</fullName>
    </submittedName>
</protein>
<dbReference type="RefSeq" id="WP_104506020.1">
    <property type="nucleotide sequence ID" value="NZ_JACIGC010000042.1"/>
</dbReference>
<accession>A0A2S6NGE3</accession>
<comment type="caution">
    <text evidence="1">The sequence shown here is derived from an EMBL/GenBank/DDBJ whole genome shotgun (WGS) entry which is preliminary data.</text>
</comment>
<organism evidence="1 2">
    <name type="scientific">Rhodoblastus sphagnicola</name>
    <dbReference type="NCBI Taxonomy" id="333368"/>
    <lineage>
        <taxon>Bacteria</taxon>
        <taxon>Pseudomonadati</taxon>
        <taxon>Pseudomonadota</taxon>
        <taxon>Alphaproteobacteria</taxon>
        <taxon>Hyphomicrobiales</taxon>
        <taxon>Rhodoblastaceae</taxon>
        <taxon>Rhodoblastus</taxon>
    </lineage>
</organism>
<evidence type="ECO:0000313" key="1">
    <source>
        <dbReference type="EMBL" id="PPQ33654.1"/>
    </source>
</evidence>
<name>A0A2S6NGE3_9HYPH</name>
<dbReference type="EMBL" id="NHSJ01000014">
    <property type="protein sequence ID" value="PPQ33654.1"/>
    <property type="molecule type" value="Genomic_DNA"/>
</dbReference>
<keyword evidence="2" id="KW-1185">Reference proteome</keyword>
<evidence type="ECO:0000313" key="2">
    <source>
        <dbReference type="Proteomes" id="UP000239089"/>
    </source>
</evidence>
<dbReference type="OrthoDB" id="8453490at2"/>
<dbReference type="AlphaFoldDB" id="A0A2S6NGE3"/>
<dbReference type="Proteomes" id="UP000239089">
    <property type="component" value="Unassembled WGS sequence"/>
</dbReference>
<sequence length="164" mass="18920">MFDFSKLTIPTPEERAAAELDRVNAAIAEDRRRRRERSRSSVEVTLIEDAYSRFTASSSPIINFHGLDAQQRRVSVTWFAPDFAERETIDKIIDHLAANTTVTLKSYWKPHQRLSGETAFTFIAQFIEPVFPKCRRPRQPHQPRFRGRSHPRLVGLRIQACLSG</sequence>